<evidence type="ECO:0000256" key="26">
    <source>
        <dbReference type="ARBA" id="ARBA00048634"/>
    </source>
</evidence>
<comment type="catalytic activity">
    <reaction evidence="28">
        <text>1,3-di-(9Z-octadecenoyl)-glycerol + (9Z)-octadecenoyl-CoA = 1,2,3-tri-(9Z-octadecenoyl)-glycerol + CoA</text>
        <dbReference type="Rhea" id="RHEA:38435"/>
        <dbReference type="ChEBI" id="CHEBI:53753"/>
        <dbReference type="ChEBI" id="CHEBI:57287"/>
        <dbReference type="ChEBI" id="CHEBI:57387"/>
        <dbReference type="ChEBI" id="CHEBI:75735"/>
    </reaction>
    <physiologicalReaction direction="left-to-right" evidence="28">
        <dbReference type="Rhea" id="RHEA:38436"/>
    </physiologicalReaction>
</comment>
<comment type="pathway">
    <text evidence="8">Glycerolipid metabolism; triacylglycerol biosynthesis.</text>
</comment>
<keyword evidence="17 29" id="KW-0256">Endoplasmic reticulum</keyword>
<keyword evidence="16" id="KW-0319">Glycerol metabolism</keyword>
<keyword evidence="21 31" id="KW-0012">Acyltransferase</keyword>
<feature type="compositionally biased region" description="Pro residues" evidence="30">
    <location>
        <begin position="16"/>
        <end position="33"/>
    </location>
</feature>
<evidence type="ECO:0000256" key="22">
    <source>
        <dbReference type="ARBA" id="ARBA00047367"/>
    </source>
</evidence>
<evidence type="ECO:0000256" key="15">
    <source>
        <dbReference type="ARBA" id="ARBA00022692"/>
    </source>
</evidence>
<comment type="catalytic activity">
    <reaction evidence="23">
        <text>1-O-(9Z-octadecenyl)-glycerol + (9Z)-octadecenoyl-CoA = 1-O-(9Z-octadecyl)-3-(9Z-octadecenoyl)-glycerol + CoA</text>
        <dbReference type="Rhea" id="RHEA:55340"/>
        <dbReference type="ChEBI" id="CHEBI:34116"/>
        <dbReference type="ChEBI" id="CHEBI:57287"/>
        <dbReference type="ChEBI" id="CHEBI:57387"/>
        <dbReference type="ChEBI" id="CHEBI:197429"/>
    </reaction>
    <physiologicalReaction direction="left-to-right" evidence="23">
        <dbReference type="Rhea" id="RHEA:55341"/>
    </physiologicalReaction>
</comment>
<sequence>MLLLPSEAPHRDASGPPRPAGRPPSSLPAASAPPPAMKTILAAYSGVLKGTGSGILSALQNRPSAFWPRRSKMEKHLQVFSVLQWVITFLALGAVCSVLLLYIFCTDCWLIAAIYTTWLILDWNTPKQGKCSTGSPTFSHAGSTGPAGYWFLSVGSTYHWGRRSSWVRSWTVWTYFRDYFPIRLIKTHNLLPNRNYIFGYHPHGIFCFGAFCNFGTEATGFSKKFPGIRPSLATLAGNFRLPVLRDYLMSGGICPVNKNSIDYLLSQNGSGNAVIIVIGGAAESLQCAPGMNSVTLKNRKGFVRLALQKGSDLVPVYSFGENDVYKQVIFEEGSYWRMWQKRLQKILGFAPCLFHGCGLFCSSSWGIVPFCKPITTIVGEPITVPKIEDPTAEMVDLYHEMYIKSLLSLFEKYKARFGLKESDVLHIQ</sequence>
<evidence type="ECO:0000256" key="4">
    <source>
        <dbReference type="ARBA" id="ARBA00001764"/>
    </source>
</evidence>
<organism evidence="31 32">
    <name type="scientific">Takifugu flavidus</name>
    <name type="common">sansaifugu</name>
    <dbReference type="NCBI Taxonomy" id="433684"/>
    <lineage>
        <taxon>Eukaryota</taxon>
        <taxon>Metazoa</taxon>
        <taxon>Chordata</taxon>
        <taxon>Craniata</taxon>
        <taxon>Vertebrata</taxon>
        <taxon>Euteleostomi</taxon>
        <taxon>Actinopterygii</taxon>
        <taxon>Neopterygii</taxon>
        <taxon>Teleostei</taxon>
        <taxon>Neoteleostei</taxon>
        <taxon>Acanthomorphata</taxon>
        <taxon>Eupercaria</taxon>
        <taxon>Tetraodontiformes</taxon>
        <taxon>Tetradontoidea</taxon>
        <taxon>Tetraodontidae</taxon>
        <taxon>Takifugu</taxon>
    </lineage>
</organism>
<dbReference type="GO" id="GO:0048471">
    <property type="term" value="C:perinuclear region of cytoplasm"/>
    <property type="evidence" value="ECO:0007669"/>
    <property type="project" value="UniProtKB-SubCell"/>
</dbReference>
<keyword evidence="18 29" id="KW-1133">Transmembrane helix</keyword>
<dbReference type="EMBL" id="RHFK02000006">
    <property type="protein sequence ID" value="TWW74157.1"/>
    <property type="molecule type" value="Genomic_DNA"/>
</dbReference>
<comment type="catalytic activity">
    <reaction evidence="1">
        <text>all-trans-retinol + an acyl-CoA = an all-trans-retinyl ester + CoA</text>
        <dbReference type="Rhea" id="RHEA:11488"/>
        <dbReference type="ChEBI" id="CHEBI:17336"/>
        <dbReference type="ChEBI" id="CHEBI:57287"/>
        <dbReference type="ChEBI" id="CHEBI:58342"/>
        <dbReference type="ChEBI" id="CHEBI:63410"/>
        <dbReference type="EC" id="2.3.1.76"/>
    </reaction>
    <physiologicalReaction direction="left-to-right" evidence="1">
        <dbReference type="Rhea" id="RHEA:11489"/>
    </physiologicalReaction>
</comment>
<accession>A0A5C6P7K9</accession>
<feature type="region of interest" description="Disordered" evidence="30">
    <location>
        <begin position="1"/>
        <end position="33"/>
    </location>
</feature>
<comment type="catalytic activity">
    <reaction evidence="22">
        <text>1,2-di-(9Z-octadecenoyl)-sn-glycerol + (9Z)-octadecenoyl-CoA = 1,2,3-tri-(9Z-octadecenoyl)-glycerol + CoA</text>
        <dbReference type="Rhea" id="RHEA:38219"/>
        <dbReference type="ChEBI" id="CHEBI:52333"/>
        <dbReference type="ChEBI" id="CHEBI:53753"/>
        <dbReference type="ChEBI" id="CHEBI:57287"/>
        <dbReference type="ChEBI" id="CHEBI:57387"/>
    </reaction>
    <physiologicalReaction direction="left-to-right" evidence="22">
        <dbReference type="Rhea" id="RHEA:38220"/>
    </physiologicalReaction>
</comment>
<feature type="transmembrane region" description="Helical" evidence="29">
    <location>
        <begin position="77"/>
        <end position="95"/>
    </location>
</feature>
<keyword evidence="14 29" id="KW-0808">Transferase</keyword>
<evidence type="ECO:0000256" key="25">
    <source>
        <dbReference type="ARBA" id="ARBA00048135"/>
    </source>
</evidence>
<keyword evidence="20 29" id="KW-0472">Membrane</keyword>
<feature type="transmembrane region" description="Helical" evidence="29">
    <location>
        <begin position="346"/>
        <end position="368"/>
    </location>
</feature>
<evidence type="ECO:0000256" key="10">
    <source>
        <dbReference type="ARBA" id="ARBA00005420"/>
    </source>
</evidence>
<dbReference type="GO" id="GO:0019432">
    <property type="term" value="P:triglyceride biosynthetic process"/>
    <property type="evidence" value="ECO:0007669"/>
    <property type="project" value="TreeGrafter"/>
</dbReference>
<evidence type="ECO:0000256" key="19">
    <source>
        <dbReference type="ARBA" id="ARBA00023098"/>
    </source>
</evidence>
<dbReference type="PANTHER" id="PTHR12317">
    <property type="entry name" value="DIACYLGLYCEROL O-ACYLTRANSFERASE"/>
    <property type="match status" value="1"/>
</dbReference>
<keyword evidence="19" id="KW-0443">Lipid metabolism</keyword>
<evidence type="ECO:0000256" key="9">
    <source>
        <dbReference type="ARBA" id="ARBA00005189"/>
    </source>
</evidence>
<keyword evidence="13" id="KW-0551">Lipid droplet</keyword>
<evidence type="ECO:0000256" key="8">
    <source>
        <dbReference type="ARBA" id="ARBA00004771"/>
    </source>
</evidence>
<comment type="catalytic activity">
    <reaction evidence="26">
        <text>an acyl-CoA + a 1,2-diacyl-sn-glycerol = a triacyl-sn-glycerol + CoA</text>
        <dbReference type="Rhea" id="RHEA:10868"/>
        <dbReference type="ChEBI" id="CHEBI:17815"/>
        <dbReference type="ChEBI" id="CHEBI:57287"/>
        <dbReference type="ChEBI" id="CHEBI:58342"/>
        <dbReference type="ChEBI" id="CHEBI:64615"/>
        <dbReference type="EC" id="2.3.1.20"/>
    </reaction>
    <physiologicalReaction direction="left-to-right" evidence="26">
        <dbReference type="Rhea" id="RHEA:10869"/>
    </physiologicalReaction>
</comment>
<dbReference type="GO" id="GO:0005811">
    <property type="term" value="C:lipid droplet"/>
    <property type="evidence" value="ECO:0007669"/>
    <property type="project" value="UniProtKB-SubCell"/>
</dbReference>
<evidence type="ECO:0000256" key="29">
    <source>
        <dbReference type="RuleBase" id="RU367023"/>
    </source>
</evidence>
<comment type="catalytic activity">
    <reaction evidence="27">
        <text>1-(9Z-octadecenoyl)-glycerol + (9Z)-octadecenoyl-CoA = 1,2-di-(9Z-octadecenoyl)-glycerol + CoA</text>
        <dbReference type="Rhea" id="RHEA:37915"/>
        <dbReference type="ChEBI" id="CHEBI:52323"/>
        <dbReference type="ChEBI" id="CHEBI:57287"/>
        <dbReference type="ChEBI" id="CHEBI:57387"/>
        <dbReference type="ChEBI" id="CHEBI:75342"/>
    </reaction>
    <physiologicalReaction direction="left-to-right" evidence="27">
        <dbReference type="Rhea" id="RHEA:37916"/>
    </physiologicalReaction>
</comment>
<evidence type="ECO:0000313" key="31">
    <source>
        <dbReference type="EMBL" id="TWW74157.1"/>
    </source>
</evidence>
<keyword evidence="11" id="KW-0963">Cytoplasm</keyword>
<evidence type="ECO:0000256" key="12">
    <source>
        <dbReference type="ARBA" id="ARBA00022516"/>
    </source>
</evidence>
<comment type="pathway">
    <text evidence="9">Lipid metabolism.</text>
</comment>
<evidence type="ECO:0000256" key="30">
    <source>
        <dbReference type="SAM" id="MobiDB-lite"/>
    </source>
</evidence>
<dbReference type="Pfam" id="PF03982">
    <property type="entry name" value="DAGAT"/>
    <property type="match status" value="1"/>
</dbReference>
<comment type="catalytic activity">
    <reaction evidence="24">
        <text>2,3-di-(9Z)-octadecenoyl-sn-glycerol + (9Z)-octadecenoyl-CoA = 1,2,3-tri-(9Z-octadecenoyl)-glycerol + CoA</text>
        <dbReference type="Rhea" id="RHEA:38439"/>
        <dbReference type="ChEBI" id="CHEBI:53753"/>
        <dbReference type="ChEBI" id="CHEBI:57287"/>
        <dbReference type="ChEBI" id="CHEBI:57387"/>
        <dbReference type="ChEBI" id="CHEBI:75824"/>
    </reaction>
    <physiologicalReaction direction="left-to-right" evidence="24">
        <dbReference type="Rhea" id="RHEA:38440"/>
    </physiologicalReaction>
</comment>
<dbReference type="PANTHER" id="PTHR12317:SF14">
    <property type="entry name" value="DIACYLGLYCEROL O-ACYLTRANSFERASE 2"/>
    <property type="match status" value="1"/>
</dbReference>
<evidence type="ECO:0000256" key="23">
    <source>
        <dbReference type="ARBA" id="ARBA00047807"/>
    </source>
</evidence>
<evidence type="ECO:0000256" key="21">
    <source>
        <dbReference type="ARBA" id="ARBA00023315"/>
    </source>
</evidence>
<evidence type="ECO:0000313" key="32">
    <source>
        <dbReference type="Proteomes" id="UP000324091"/>
    </source>
</evidence>
<evidence type="ECO:0000256" key="6">
    <source>
        <dbReference type="ARBA" id="ARBA00004502"/>
    </source>
</evidence>
<dbReference type="Proteomes" id="UP000324091">
    <property type="component" value="Chromosome 14"/>
</dbReference>
<evidence type="ECO:0000256" key="20">
    <source>
        <dbReference type="ARBA" id="ARBA00023136"/>
    </source>
</evidence>
<dbReference type="AlphaFoldDB" id="A0A5C6P7K9"/>
<evidence type="ECO:0000256" key="7">
    <source>
        <dbReference type="ARBA" id="ARBA00004556"/>
    </source>
</evidence>
<dbReference type="InterPro" id="IPR007130">
    <property type="entry name" value="DAGAT"/>
</dbReference>
<keyword evidence="15 29" id="KW-0812">Transmembrane</keyword>
<comment type="subcellular location">
    <subcellularLocation>
        <location evidence="7">Cytoplasm</location>
        <location evidence="7">Perinuclear region</location>
    </subcellularLocation>
    <subcellularLocation>
        <location evidence="5 29">Endoplasmic reticulum membrane</location>
        <topology evidence="5 29">Multi-pass membrane protein</topology>
    </subcellularLocation>
    <subcellularLocation>
        <location evidence="6">Lipid droplet</location>
    </subcellularLocation>
</comment>
<keyword evidence="12" id="KW-0444">Lipid biosynthesis</keyword>
<evidence type="ECO:0000256" key="16">
    <source>
        <dbReference type="ARBA" id="ARBA00022798"/>
    </source>
</evidence>
<gene>
    <name evidence="31" type="ORF">D4764_14G0001580</name>
</gene>
<dbReference type="GO" id="GO:0004144">
    <property type="term" value="F:diacylglycerol O-acyltransferase activity"/>
    <property type="evidence" value="ECO:0007669"/>
    <property type="project" value="UniProtKB-EC"/>
</dbReference>
<comment type="catalytic activity">
    <reaction evidence="2">
        <text>2-(9Z-octadecenoyl)-glycerol + hexadecanoyl-CoA = 1-hexadecanoyl-2-(9Z-octadecenoyl)-sn-glycerol + CoA</text>
        <dbReference type="Rhea" id="RHEA:38071"/>
        <dbReference type="ChEBI" id="CHEBI:57287"/>
        <dbReference type="ChEBI" id="CHEBI:57379"/>
        <dbReference type="ChEBI" id="CHEBI:73990"/>
        <dbReference type="ChEBI" id="CHEBI:75466"/>
    </reaction>
    <physiologicalReaction direction="left-to-right" evidence="2">
        <dbReference type="Rhea" id="RHEA:38072"/>
    </physiologicalReaction>
</comment>
<dbReference type="CDD" id="cd07987">
    <property type="entry name" value="LPLAT_MGAT-like"/>
    <property type="match status" value="1"/>
</dbReference>
<evidence type="ECO:0000256" key="3">
    <source>
        <dbReference type="ARBA" id="ARBA00001349"/>
    </source>
</evidence>
<comment type="caution">
    <text evidence="31">The sequence shown here is derived from an EMBL/GenBank/DDBJ whole genome shotgun (WGS) entry which is preliminary data.</text>
</comment>
<comment type="catalytic activity">
    <reaction evidence="4">
        <text>all-trans-retinol + hexadecanoyl-CoA = all-trans-retinyl hexadecanoate + CoA</text>
        <dbReference type="Rhea" id="RHEA:38175"/>
        <dbReference type="ChEBI" id="CHEBI:17336"/>
        <dbReference type="ChEBI" id="CHEBI:17616"/>
        <dbReference type="ChEBI" id="CHEBI:57287"/>
        <dbReference type="ChEBI" id="CHEBI:57379"/>
    </reaction>
    <physiologicalReaction direction="left-to-right" evidence="4">
        <dbReference type="Rhea" id="RHEA:38176"/>
    </physiologicalReaction>
</comment>
<evidence type="ECO:0000256" key="28">
    <source>
        <dbReference type="ARBA" id="ARBA00049549"/>
    </source>
</evidence>
<evidence type="ECO:0000256" key="11">
    <source>
        <dbReference type="ARBA" id="ARBA00022490"/>
    </source>
</evidence>
<protein>
    <recommendedName>
        <fullName evidence="29">Acyltransferase</fullName>
        <ecNumber evidence="29">2.3.1.-</ecNumber>
    </recommendedName>
</protein>
<dbReference type="GO" id="GO:0005789">
    <property type="term" value="C:endoplasmic reticulum membrane"/>
    <property type="evidence" value="ECO:0007669"/>
    <property type="project" value="UniProtKB-SubCell"/>
</dbReference>
<proteinExistence type="inferred from homology"/>
<evidence type="ECO:0000256" key="13">
    <source>
        <dbReference type="ARBA" id="ARBA00022677"/>
    </source>
</evidence>
<evidence type="ECO:0000256" key="17">
    <source>
        <dbReference type="ARBA" id="ARBA00022824"/>
    </source>
</evidence>
<evidence type="ECO:0000256" key="18">
    <source>
        <dbReference type="ARBA" id="ARBA00022989"/>
    </source>
</evidence>
<reference evidence="31 32" key="1">
    <citation type="submission" date="2019-04" db="EMBL/GenBank/DDBJ databases">
        <title>Chromosome genome assembly for Takifugu flavidus.</title>
        <authorList>
            <person name="Xiao S."/>
        </authorList>
    </citation>
    <scope>NUCLEOTIDE SEQUENCE [LARGE SCALE GENOMIC DNA]</scope>
    <source>
        <strain evidence="31">HTHZ2018</strain>
        <tissue evidence="31">Muscle</tissue>
    </source>
</reference>
<evidence type="ECO:0000256" key="24">
    <source>
        <dbReference type="ARBA" id="ARBA00048096"/>
    </source>
</evidence>
<name>A0A5C6P7K9_9TELE</name>
<keyword evidence="32" id="KW-1185">Reference proteome</keyword>
<evidence type="ECO:0000256" key="2">
    <source>
        <dbReference type="ARBA" id="ARBA00001313"/>
    </source>
</evidence>
<comment type="catalytic activity">
    <reaction evidence="25">
        <text>2-(9Z-octadecenoyl)-glycerol + (9Z)-octadecenoyl-CoA = 1,2-di-(9Z-octadecenoyl)-sn-glycerol + CoA</text>
        <dbReference type="Rhea" id="RHEA:37911"/>
        <dbReference type="ChEBI" id="CHEBI:52333"/>
        <dbReference type="ChEBI" id="CHEBI:57287"/>
        <dbReference type="ChEBI" id="CHEBI:57387"/>
        <dbReference type="ChEBI" id="CHEBI:73990"/>
    </reaction>
    <physiologicalReaction direction="left-to-right" evidence="25">
        <dbReference type="Rhea" id="RHEA:37912"/>
    </physiologicalReaction>
</comment>
<comment type="catalytic activity">
    <reaction evidence="3">
        <text>1,2-di-(9Z-octadecenoyl)-sn-glycerol + hexadecanoyl-CoA = 1,2-di-(9Z)-octadecenoyl-3-hexadecanoyl-sn-glycerol + CoA</text>
        <dbReference type="Rhea" id="RHEA:38163"/>
        <dbReference type="ChEBI" id="CHEBI:52333"/>
        <dbReference type="ChEBI" id="CHEBI:57287"/>
        <dbReference type="ChEBI" id="CHEBI:57379"/>
        <dbReference type="ChEBI" id="CHEBI:75583"/>
    </reaction>
    <physiologicalReaction direction="left-to-right" evidence="3">
        <dbReference type="Rhea" id="RHEA:38164"/>
    </physiologicalReaction>
</comment>
<dbReference type="EC" id="2.3.1.-" evidence="29"/>
<evidence type="ECO:0000256" key="1">
    <source>
        <dbReference type="ARBA" id="ARBA00000633"/>
    </source>
</evidence>
<comment type="similarity">
    <text evidence="10 29">Belongs to the diacylglycerol acyltransferase family.</text>
</comment>
<dbReference type="GO" id="GO:0006071">
    <property type="term" value="P:glycerol metabolic process"/>
    <property type="evidence" value="ECO:0007669"/>
    <property type="project" value="UniProtKB-KW"/>
</dbReference>
<evidence type="ECO:0000256" key="14">
    <source>
        <dbReference type="ARBA" id="ARBA00022679"/>
    </source>
</evidence>
<dbReference type="GO" id="GO:0050252">
    <property type="term" value="F:retinol O-fatty-acyltransferase activity"/>
    <property type="evidence" value="ECO:0007669"/>
    <property type="project" value="UniProtKB-EC"/>
</dbReference>
<evidence type="ECO:0000256" key="27">
    <source>
        <dbReference type="ARBA" id="ARBA00049168"/>
    </source>
</evidence>
<evidence type="ECO:0000256" key="5">
    <source>
        <dbReference type="ARBA" id="ARBA00004477"/>
    </source>
</evidence>